<accession>A0ABS2TXF5</accession>
<protein>
    <submittedName>
        <fullName evidence="2">DUF317 domain-containing protein</fullName>
    </submittedName>
</protein>
<evidence type="ECO:0000313" key="3">
    <source>
        <dbReference type="Proteomes" id="UP000749040"/>
    </source>
</evidence>
<feature type="domain" description="DUF317" evidence="1">
    <location>
        <begin position="23"/>
        <end position="79"/>
    </location>
</feature>
<dbReference type="Proteomes" id="UP000749040">
    <property type="component" value="Unassembled WGS sequence"/>
</dbReference>
<comment type="caution">
    <text evidence="2">The sequence shown here is derived from an EMBL/GenBank/DDBJ whole genome shotgun (WGS) entry which is preliminary data.</text>
</comment>
<dbReference type="EMBL" id="JADKYB010000015">
    <property type="protein sequence ID" value="MBM9508026.1"/>
    <property type="molecule type" value="Genomic_DNA"/>
</dbReference>
<proteinExistence type="predicted"/>
<keyword evidence="3" id="KW-1185">Reference proteome</keyword>
<dbReference type="InterPro" id="IPR005523">
    <property type="entry name" value="DUF317_SPDY"/>
</dbReference>
<organism evidence="2 3">
    <name type="scientific">Actinacidiphila acididurans</name>
    <dbReference type="NCBI Taxonomy" id="2784346"/>
    <lineage>
        <taxon>Bacteria</taxon>
        <taxon>Bacillati</taxon>
        <taxon>Actinomycetota</taxon>
        <taxon>Actinomycetes</taxon>
        <taxon>Kitasatosporales</taxon>
        <taxon>Streptomycetaceae</taxon>
        <taxon>Actinacidiphila</taxon>
    </lineage>
</organism>
<sequence>MLDLLSERGWAVVSTPEANVHCTSPDGHIYVGWLPEDPAAWRRGIVWTIRAIPDQAEPWIQEFSSDVPSGAVAGFLRGLIGHVH</sequence>
<dbReference type="Pfam" id="PF03771">
    <property type="entry name" value="SPDY"/>
    <property type="match status" value="1"/>
</dbReference>
<name>A0ABS2TXF5_9ACTN</name>
<gene>
    <name evidence="2" type="ORF">ITX44_26440</name>
</gene>
<dbReference type="RefSeq" id="WP_205359888.1">
    <property type="nucleotide sequence ID" value="NZ_JADKYB010000015.1"/>
</dbReference>
<evidence type="ECO:0000313" key="2">
    <source>
        <dbReference type="EMBL" id="MBM9508026.1"/>
    </source>
</evidence>
<reference evidence="2 3" key="1">
    <citation type="submission" date="2021-01" db="EMBL/GenBank/DDBJ databases">
        <title>Streptomyces acididurans sp. nov., isolated from a peat swamp forest soil.</title>
        <authorList>
            <person name="Chantavorakit T."/>
            <person name="Duangmal K."/>
        </authorList>
    </citation>
    <scope>NUCLEOTIDE SEQUENCE [LARGE SCALE GENOMIC DNA]</scope>
    <source>
        <strain evidence="2 3">KK5PA1</strain>
    </source>
</reference>
<evidence type="ECO:0000259" key="1">
    <source>
        <dbReference type="Pfam" id="PF03771"/>
    </source>
</evidence>